<dbReference type="Pfam" id="PF12344">
    <property type="entry name" value="UvrB"/>
    <property type="match status" value="1"/>
</dbReference>
<evidence type="ECO:0000256" key="5">
    <source>
        <dbReference type="ARBA" id="ARBA00022840"/>
    </source>
</evidence>
<keyword evidence="2" id="KW-0547">Nucleotide-binding</keyword>
<evidence type="ECO:0000259" key="8">
    <source>
        <dbReference type="PROSITE" id="PS51192"/>
    </source>
</evidence>
<dbReference type="GO" id="GO:0004518">
    <property type="term" value="F:nuclease activity"/>
    <property type="evidence" value="ECO:0007669"/>
    <property type="project" value="UniProtKB-KW"/>
</dbReference>
<evidence type="ECO:0000313" key="11">
    <source>
        <dbReference type="Proteomes" id="UP000231028"/>
    </source>
</evidence>
<keyword evidence="1" id="KW-0963">Cytoplasm</keyword>
<dbReference type="EMBL" id="PFKI01000234">
    <property type="protein sequence ID" value="PIY18974.1"/>
    <property type="molecule type" value="Genomic_DNA"/>
</dbReference>
<dbReference type="GO" id="GO:0006289">
    <property type="term" value="P:nucleotide-excision repair"/>
    <property type="evidence" value="ECO:0007669"/>
    <property type="project" value="InterPro"/>
</dbReference>
<dbReference type="Pfam" id="PF00271">
    <property type="entry name" value="Helicase_C"/>
    <property type="match status" value="1"/>
</dbReference>
<dbReference type="Proteomes" id="UP000231028">
    <property type="component" value="Unassembled WGS sequence"/>
</dbReference>
<reference evidence="11" key="1">
    <citation type="submission" date="2017-09" db="EMBL/GenBank/DDBJ databases">
        <title>Depth-based differentiation of microbial function through sediment-hosted aquifers and enrichment of novel symbionts in the deep terrestrial subsurface.</title>
        <authorList>
            <person name="Probst A.J."/>
            <person name="Ladd B."/>
            <person name="Jarett J.K."/>
            <person name="Geller-Mcgrath D.E."/>
            <person name="Sieber C.M.K."/>
            <person name="Emerson J.B."/>
            <person name="Anantharaman K."/>
            <person name="Thomas B.C."/>
            <person name="Malmstrom R."/>
            <person name="Stieglmeier M."/>
            <person name="Klingl A."/>
            <person name="Woyke T."/>
            <person name="Ryan C.M."/>
            <person name="Banfield J.F."/>
        </authorList>
    </citation>
    <scope>NUCLEOTIDE SEQUENCE [LARGE SCALE GENOMIC DNA]</scope>
</reference>
<dbReference type="InterPro" id="IPR027417">
    <property type="entry name" value="P-loop_NTPase"/>
</dbReference>
<keyword evidence="7" id="KW-0234">DNA repair</keyword>
<accession>A0A2M7P0M4</accession>
<dbReference type="GO" id="GO:0016887">
    <property type="term" value="F:ATP hydrolysis activity"/>
    <property type="evidence" value="ECO:0007669"/>
    <property type="project" value="InterPro"/>
</dbReference>
<dbReference type="Pfam" id="PF17757">
    <property type="entry name" value="UvrB_inter"/>
    <property type="match status" value="1"/>
</dbReference>
<keyword evidence="4" id="KW-0228">DNA excision</keyword>
<name>A0A2M7P0M4_9BACT</name>
<evidence type="ECO:0000256" key="6">
    <source>
        <dbReference type="ARBA" id="ARBA00022881"/>
    </source>
</evidence>
<keyword evidence="3" id="KW-0227">DNA damage</keyword>
<dbReference type="NCBIfam" id="TIGR00631">
    <property type="entry name" value="uvrb"/>
    <property type="match status" value="1"/>
</dbReference>
<dbReference type="GO" id="GO:0009380">
    <property type="term" value="C:excinuclease repair complex"/>
    <property type="evidence" value="ECO:0007669"/>
    <property type="project" value="InterPro"/>
</dbReference>
<dbReference type="GO" id="GO:0003677">
    <property type="term" value="F:DNA binding"/>
    <property type="evidence" value="ECO:0007669"/>
    <property type="project" value="InterPro"/>
</dbReference>
<keyword evidence="5" id="KW-0067">ATP-binding</keyword>
<evidence type="ECO:0000256" key="2">
    <source>
        <dbReference type="ARBA" id="ARBA00022741"/>
    </source>
</evidence>
<dbReference type="PANTHER" id="PTHR24029:SF0">
    <property type="entry name" value="UVRABC SYSTEM PROTEIN B"/>
    <property type="match status" value="1"/>
</dbReference>
<dbReference type="InterPro" id="IPR014001">
    <property type="entry name" value="Helicase_ATP-bd"/>
</dbReference>
<dbReference type="Gene3D" id="3.40.50.300">
    <property type="entry name" value="P-loop containing nucleotide triphosphate hydrolases"/>
    <property type="match status" value="3"/>
</dbReference>
<dbReference type="SMART" id="SM00490">
    <property type="entry name" value="HELICc"/>
    <property type="match status" value="1"/>
</dbReference>
<feature type="domain" description="Helicase ATP-binding" evidence="8">
    <location>
        <begin position="23"/>
        <end position="180"/>
    </location>
</feature>
<evidence type="ECO:0000313" key="10">
    <source>
        <dbReference type="EMBL" id="PIY18974.1"/>
    </source>
</evidence>
<dbReference type="NCBIfam" id="NF003673">
    <property type="entry name" value="PRK05298.1"/>
    <property type="match status" value="1"/>
</dbReference>
<protein>
    <submittedName>
        <fullName evidence="10">Excinuclease ABC subunit B</fullName>
    </submittedName>
</protein>
<evidence type="ECO:0000259" key="9">
    <source>
        <dbReference type="PROSITE" id="PS51194"/>
    </source>
</evidence>
<dbReference type="GO" id="GO:0005524">
    <property type="term" value="F:ATP binding"/>
    <property type="evidence" value="ECO:0007669"/>
    <property type="project" value="UniProtKB-KW"/>
</dbReference>
<dbReference type="InterPro" id="IPR001650">
    <property type="entry name" value="Helicase_C-like"/>
</dbReference>
<dbReference type="CDD" id="cd17916">
    <property type="entry name" value="DEXHc_UvrB"/>
    <property type="match status" value="1"/>
</dbReference>
<keyword evidence="6" id="KW-0267">Excision nuclease</keyword>
<dbReference type="InterPro" id="IPR006935">
    <property type="entry name" value="Helicase/UvrB_N"/>
</dbReference>
<comment type="caution">
    <text evidence="10">The sequence shown here is derived from an EMBL/GenBank/DDBJ whole genome shotgun (WGS) entry which is preliminary data.</text>
</comment>
<feature type="domain" description="Helicase C-terminal" evidence="9">
    <location>
        <begin position="426"/>
        <end position="575"/>
    </location>
</feature>
<feature type="non-terminal residue" evidence="10">
    <location>
        <position position="575"/>
    </location>
</feature>
<dbReference type="InterPro" id="IPR024759">
    <property type="entry name" value="UvrB_YAD/RRR_dom"/>
</dbReference>
<evidence type="ECO:0000256" key="7">
    <source>
        <dbReference type="ARBA" id="ARBA00023204"/>
    </source>
</evidence>
<proteinExistence type="predicted"/>
<dbReference type="PANTHER" id="PTHR24029">
    <property type="entry name" value="UVRABC SYSTEM PROTEIN B"/>
    <property type="match status" value="1"/>
</dbReference>
<organism evidence="10 11">
    <name type="scientific">Candidatus Desantisbacteria bacterium CG_4_10_14_3_um_filter_40_18</name>
    <dbReference type="NCBI Taxonomy" id="1974544"/>
    <lineage>
        <taxon>Bacteria</taxon>
        <taxon>Candidatus Desantisiibacteriota</taxon>
    </lineage>
</organism>
<evidence type="ECO:0000256" key="3">
    <source>
        <dbReference type="ARBA" id="ARBA00022763"/>
    </source>
</evidence>
<gene>
    <name evidence="10" type="ORF">COZ13_07765</name>
</gene>
<dbReference type="PROSITE" id="PS51194">
    <property type="entry name" value="HELICASE_CTER"/>
    <property type="match status" value="1"/>
</dbReference>
<evidence type="ECO:0000256" key="1">
    <source>
        <dbReference type="ARBA" id="ARBA00022490"/>
    </source>
</evidence>
<dbReference type="SMART" id="SM00487">
    <property type="entry name" value="DEXDc"/>
    <property type="match status" value="1"/>
</dbReference>
<dbReference type="InterPro" id="IPR041471">
    <property type="entry name" value="UvrB_inter"/>
</dbReference>
<evidence type="ECO:0000256" key="4">
    <source>
        <dbReference type="ARBA" id="ARBA00022769"/>
    </source>
</evidence>
<sequence>MFQLINPFLPSGDQPKAISQLVTGLNQGLKDQILLGVTGSGKTFTIANVIAQTNRPTMVISHNKTLAAQLYNEFKTLFPHNAVCYFVSYYDYYQPEAYLPASDTYIEKDSAINDELDRLRLEATCTLISRRDVIIVSSVSCIYNIGSSEEYKEAYLLVQKGDIVRREIILKKLIEIYYERNDIDFCHGKFRVRGDTIEIFPSYSQTAHRIEMFGDEIERISEISPVSGQRIREQDTLLVYPAKHFVTTRPRIERAILSIEEELERRLIELYAMNKPLEAQRLESRTRYDLELLRETGGCRGIENYSRHFDGRVAGMRPWTLIDYFPDDFLLVIDESHVSIPQIKAMYAGDLARKENLIRYGFRLPSAYDNRPLRFPEFEQLMPQTIFVSATPGPYELERTSQVVEQIIRPTGLVDPVIEVRPINGQIQDLMNEMQQHIQAHHRVLITTLTKKMAEDLADYLTKEGLQVRYLHSEIKTLQRVEILRDLRKGKFDVLVGINLLREGLDLPEVSLVAILDADKEGFLRSDTSLIQVVGRCARNVEAKVIMYADSITGSMQRTIDETNRRRNIQTEYNQ</sequence>
<dbReference type="InterPro" id="IPR004807">
    <property type="entry name" value="UvrB"/>
</dbReference>
<dbReference type="SUPFAM" id="SSF52540">
    <property type="entry name" value="P-loop containing nucleoside triphosphate hydrolases"/>
    <property type="match status" value="2"/>
</dbReference>
<dbReference type="AlphaFoldDB" id="A0A2M7P0M4"/>
<dbReference type="PROSITE" id="PS51192">
    <property type="entry name" value="HELICASE_ATP_BIND_1"/>
    <property type="match status" value="1"/>
</dbReference>
<dbReference type="CDD" id="cd18790">
    <property type="entry name" value="SF2_C_UvrB"/>
    <property type="match status" value="1"/>
</dbReference>
<dbReference type="Pfam" id="PF04851">
    <property type="entry name" value="ResIII"/>
    <property type="match status" value="1"/>
</dbReference>